<proteinExistence type="predicted"/>
<feature type="domain" description="Reverse transcriptase" evidence="1">
    <location>
        <begin position="79"/>
        <end position="196"/>
    </location>
</feature>
<dbReference type="AlphaFoldDB" id="A0A8R2B823"/>
<sequence>MRDYLDTTHMTKLNQTLTNEQNTYYIPHHVVIRPDRTTTKMRIVFDASAKTSSGMSLNDNLYCGKKLQQDLHGIILRFRLHPIVFTADIKNMFRQIVVTETHRPYQRLLYRFNPEEPVQEYEMNRVTFGQKCSPFISIRTLHKLIDDEASNDETLKAIVHQDLYVDDIVTGTSTLSEALELTQNLITLFEKGKFELRNWSSNSEQLLTRIPMEHRQVLPITFEERDSCCMKVLGLMWDLKVDSLSYLYQPCPVKFSKRVILSEIARIYDPLGLLTPVTTDLKRLMKYLWLVGVNWDETIPEEAMTSWTQYHRELPLLATLKIPRMVTHPNATYELLGFSDASEAAYAAAVYLRIDTGTEVKCHLLMGKSKIAPARKISVPRLELCSAWLLARLLAFAQDNLSAIDIENVAALSDSTLTLQWIRNSCGKLLHLPTNDNPTDCASRGLRPDILASHDIWWQGPLFLKQPEREWPVESTVSPISCSEEENEEKRITLLSREKEEHCRLLYQSDNLPKVLRFTVYWLRLRDRLGKKPSLPITSPPTTDETERALRSLVRWTQNIYFSDEKKEHSMGKQAPKHLRKLTPFLDDDHLLMVRGRLGYAEIPYNEKHPLLMPKSSRLTELLIDFTHRKNGHPGPQTVQYLLRQNYWIFSSRSVVKQRIHRCIPCFRAKPRLAQPIMGNLPSFRISQIKPFSRTGVNFAGPFQVIAAMIRKIKVTKAYIYIFVRMVTTAVHIELVSDLSTQLFIAALDRFIGRRGRCSDIYSDCGTNFVGTNRYLQEVYSILKGPRCVENAVDNQIR</sequence>
<reference evidence="4" key="1">
    <citation type="submission" date="2010-06" db="EMBL/GenBank/DDBJ databases">
        <authorList>
            <person name="Jiang H."/>
            <person name="Abraham K."/>
            <person name="Ali S."/>
            <person name="Alsbrooks S.L."/>
            <person name="Anim B.N."/>
            <person name="Anosike U.S."/>
            <person name="Attaway T."/>
            <person name="Bandaranaike D.P."/>
            <person name="Battles P.K."/>
            <person name="Bell S.N."/>
            <person name="Bell A.V."/>
            <person name="Beltran B."/>
            <person name="Bickham C."/>
            <person name="Bustamante Y."/>
            <person name="Caleb T."/>
            <person name="Canada A."/>
            <person name="Cardenas V."/>
            <person name="Carter K."/>
            <person name="Chacko J."/>
            <person name="Chandrabose M.N."/>
            <person name="Chavez D."/>
            <person name="Chavez A."/>
            <person name="Chen L."/>
            <person name="Chu H.-S."/>
            <person name="Claassen K.J."/>
            <person name="Cockrell R."/>
            <person name="Collins M."/>
            <person name="Cooper J.A."/>
            <person name="Cree A."/>
            <person name="Curry S.M."/>
            <person name="Da Y."/>
            <person name="Dao M.D."/>
            <person name="Das B."/>
            <person name="Davila M.-L."/>
            <person name="Davy-Carroll L."/>
            <person name="Denson S."/>
            <person name="Dinh H."/>
            <person name="Ebong V.E."/>
            <person name="Edwards J.R."/>
            <person name="Egan A."/>
            <person name="El-Daye J."/>
            <person name="Escobedo L."/>
            <person name="Fernandez S."/>
            <person name="Fernando P.R."/>
            <person name="Flagg N."/>
            <person name="Forbes L.D."/>
            <person name="Fowler R.G."/>
            <person name="Fu Q."/>
            <person name="Gabisi R.A."/>
            <person name="Ganer J."/>
            <person name="Garbino Pronczuk A."/>
            <person name="Garcia R.M."/>
            <person name="Garner T."/>
            <person name="Garrett T.E."/>
            <person name="Gonzalez D.A."/>
            <person name="Hamid H."/>
            <person name="Hawkins E.S."/>
            <person name="Hirani K."/>
            <person name="Hogues M.E."/>
            <person name="Hollins B."/>
            <person name="Hsiao C.-H."/>
            <person name="Jabil R."/>
            <person name="James M.L."/>
            <person name="Jhangiani S.N."/>
            <person name="Johnson B."/>
            <person name="Johnson Q."/>
            <person name="Joshi V."/>
            <person name="Kalu J.B."/>
            <person name="Kam C."/>
            <person name="Kashfia A."/>
            <person name="Keebler J."/>
            <person name="Kisamo H."/>
            <person name="Kovar C.L."/>
            <person name="Lago L.A."/>
            <person name="Lai C.-Y."/>
            <person name="Laidlaw J."/>
            <person name="Lara F."/>
            <person name="Le T.-K."/>
            <person name="Lee S.L."/>
            <person name="Legall F.H."/>
            <person name="Lemon S.J."/>
            <person name="Lewis L.R."/>
            <person name="Li B."/>
            <person name="Liu Y."/>
            <person name="Liu Y.-S."/>
            <person name="Lopez J."/>
            <person name="Lozado R.J."/>
            <person name="Lu J."/>
            <person name="Madu R.C."/>
            <person name="Maheshwari M."/>
            <person name="Maheshwari R."/>
            <person name="Malloy K."/>
            <person name="Martinez E."/>
            <person name="Mathew T."/>
            <person name="Mercado I.C."/>
            <person name="Mercado C."/>
            <person name="Meyer B."/>
            <person name="Montgomery K."/>
            <person name="Morgan M.B."/>
            <person name="Munidasa M."/>
            <person name="Nazareth L.V."/>
            <person name="Nelson J."/>
            <person name="Ng B.M."/>
            <person name="Nguyen N.B."/>
            <person name="Nguyen P.Q."/>
            <person name="Nguyen T."/>
            <person name="Obregon M."/>
            <person name="Okwuonu G.O."/>
            <person name="Onwere C.G."/>
            <person name="Orozco G."/>
            <person name="Parra A."/>
            <person name="Patel S."/>
            <person name="Patil S."/>
            <person name="Perez A."/>
            <person name="Perez Y."/>
            <person name="Pham C."/>
            <person name="Primus E.L."/>
            <person name="Pu L.-L."/>
            <person name="Puazo M."/>
            <person name="Qin X."/>
            <person name="Quiroz J.B."/>
            <person name="Reese J."/>
            <person name="Richards S."/>
            <person name="Rives C.M."/>
            <person name="Robberts R."/>
            <person name="Ruiz S.J."/>
            <person name="Ruiz M.J."/>
            <person name="Santibanez J."/>
            <person name="Schneider B.W."/>
            <person name="Sisson I."/>
            <person name="Smith M."/>
            <person name="Sodergren E."/>
            <person name="Song X.-Z."/>
            <person name="Song B.B."/>
            <person name="Summersgill H."/>
            <person name="Thelus R."/>
            <person name="Thornton R.D."/>
            <person name="Trejos Z.Y."/>
            <person name="Usmani K."/>
            <person name="Vattathil S."/>
            <person name="Villasana D."/>
            <person name="Walker D.L."/>
            <person name="Wang S."/>
            <person name="Wang K."/>
            <person name="White C.S."/>
            <person name="Williams A.C."/>
            <person name="Williamson J."/>
            <person name="Wilson K."/>
            <person name="Woghiren I.O."/>
            <person name="Woodworth J.R."/>
            <person name="Worley K.C."/>
            <person name="Wright R.A."/>
            <person name="Wu W."/>
            <person name="Young L."/>
            <person name="Zhang L."/>
            <person name="Zhang J."/>
            <person name="Zhu Y."/>
            <person name="Muzny D.M."/>
            <person name="Weinstock G."/>
            <person name="Gibbs R.A."/>
        </authorList>
    </citation>
    <scope>NUCLEOTIDE SEQUENCE [LARGE SCALE GENOMIC DNA]</scope>
    <source>
        <strain evidence="4">LSR1</strain>
    </source>
</reference>
<evidence type="ECO:0000313" key="3">
    <source>
        <dbReference type="EnsemblMetazoa" id="XP_008186006.1"/>
    </source>
</evidence>
<keyword evidence="4" id="KW-1185">Reference proteome</keyword>
<dbReference type="RefSeq" id="XP_008186006.1">
    <property type="nucleotide sequence ID" value="XM_008187784.1"/>
</dbReference>
<reference evidence="3" key="2">
    <citation type="submission" date="2022-06" db="UniProtKB">
        <authorList>
            <consortium name="EnsemblMetazoa"/>
        </authorList>
    </citation>
    <scope>IDENTIFICATION</scope>
</reference>
<dbReference type="CDD" id="cd01644">
    <property type="entry name" value="RT_pepA17"/>
    <property type="match status" value="1"/>
</dbReference>
<dbReference type="InterPro" id="IPR043502">
    <property type="entry name" value="DNA/RNA_pol_sf"/>
</dbReference>
<dbReference type="InterPro" id="IPR008042">
    <property type="entry name" value="Retrotrans_Pao"/>
</dbReference>
<protein>
    <submittedName>
        <fullName evidence="3">Uncharacterized protein</fullName>
    </submittedName>
</protein>
<organism evidence="3 4">
    <name type="scientific">Acyrthosiphon pisum</name>
    <name type="common">Pea aphid</name>
    <dbReference type="NCBI Taxonomy" id="7029"/>
    <lineage>
        <taxon>Eukaryota</taxon>
        <taxon>Metazoa</taxon>
        <taxon>Ecdysozoa</taxon>
        <taxon>Arthropoda</taxon>
        <taxon>Hexapoda</taxon>
        <taxon>Insecta</taxon>
        <taxon>Pterygota</taxon>
        <taxon>Neoptera</taxon>
        <taxon>Paraneoptera</taxon>
        <taxon>Hemiptera</taxon>
        <taxon>Sternorrhyncha</taxon>
        <taxon>Aphidomorpha</taxon>
        <taxon>Aphidoidea</taxon>
        <taxon>Aphididae</taxon>
        <taxon>Macrosiphini</taxon>
        <taxon>Acyrthosiphon</taxon>
    </lineage>
</organism>
<dbReference type="Gene3D" id="3.30.420.10">
    <property type="entry name" value="Ribonuclease H-like superfamily/Ribonuclease H"/>
    <property type="match status" value="1"/>
</dbReference>
<dbReference type="KEGG" id="api:103310227"/>
<dbReference type="PANTHER" id="PTHR47331">
    <property type="entry name" value="PHD-TYPE DOMAIN-CONTAINING PROTEIN"/>
    <property type="match status" value="1"/>
</dbReference>
<dbReference type="EnsemblMetazoa" id="XM_008187784.1">
    <property type="protein sequence ID" value="XP_008186006.1"/>
    <property type="gene ID" value="LOC103310227"/>
</dbReference>
<dbReference type="InterPro" id="IPR000477">
    <property type="entry name" value="RT_dom"/>
</dbReference>
<dbReference type="Pfam" id="PF05380">
    <property type="entry name" value="Peptidase_A17"/>
    <property type="match status" value="1"/>
</dbReference>
<dbReference type="Proteomes" id="UP000007819">
    <property type="component" value="Chromosome X"/>
</dbReference>
<dbReference type="Gene3D" id="3.10.10.10">
    <property type="entry name" value="HIV Type 1 Reverse Transcriptase, subunit A, domain 1"/>
    <property type="match status" value="1"/>
</dbReference>
<dbReference type="PANTHER" id="PTHR47331:SF4">
    <property type="entry name" value="PEPTIDASE S1 DOMAIN-CONTAINING PROTEIN"/>
    <property type="match status" value="1"/>
</dbReference>
<evidence type="ECO:0000259" key="2">
    <source>
        <dbReference type="Pfam" id="PF17921"/>
    </source>
</evidence>
<name>A0A8R2B823_ACYPI</name>
<accession>A0A8R2B823</accession>
<dbReference type="InterPro" id="IPR036397">
    <property type="entry name" value="RNaseH_sf"/>
</dbReference>
<dbReference type="InterPro" id="IPR043128">
    <property type="entry name" value="Rev_trsase/Diguanyl_cyclase"/>
</dbReference>
<evidence type="ECO:0000313" key="4">
    <source>
        <dbReference type="Proteomes" id="UP000007819"/>
    </source>
</evidence>
<dbReference type="SUPFAM" id="SSF56672">
    <property type="entry name" value="DNA/RNA polymerases"/>
    <property type="match status" value="1"/>
</dbReference>
<dbReference type="GO" id="GO:0071897">
    <property type="term" value="P:DNA biosynthetic process"/>
    <property type="evidence" value="ECO:0007669"/>
    <property type="project" value="UniProtKB-ARBA"/>
</dbReference>
<dbReference type="Gene3D" id="3.30.70.270">
    <property type="match status" value="1"/>
</dbReference>
<dbReference type="Pfam" id="PF17921">
    <property type="entry name" value="Integrase_H2C2"/>
    <property type="match status" value="1"/>
</dbReference>
<dbReference type="Pfam" id="PF00078">
    <property type="entry name" value="RVT_1"/>
    <property type="match status" value="1"/>
</dbReference>
<dbReference type="OrthoDB" id="6606490at2759"/>
<feature type="domain" description="Integrase zinc-binding" evidence="2">
    <location>
        <begin position="618"/>
        <end position="672"/>
    </location>
</feature>
<dbReference type="GO" id="GO:0003676">
    <property type="term" value="F:nucleic acid binding"/>
    <property type="evidence" value="ECO:0007669"/>
    <property type="project" value="InterPro"/>
</dbReference>
<dbReference type="InterPro" id="IPR041588">
    <property type="entry name" value="Integrase_H2C2"/>
</dbReference>
<evidence type="ECO:0000259" key="1">
    <source>
        <dbReference type="Pfam" id="PF00078"/>
    </source>
</evidence>
<dbReference type="GeneID" id="103310227"/>